<feature type="region of interest" description="Disordered" evidence="1">
    <location>
        <begin position="281"/>
        <end position="308"/>
    </location>
</feature>
<dbReference type="AlphaFoldDB" id="K0TMZ7"/>
<dbReference type="SFLD" id="SFLDG01129">
    <property type="entry name" value="C1.5:_HAD__Beta-PGM__Phosphata"/>
    <property type="match status" value="1"/>
</dbReference>
<dbReference type="Gene3D" id="3.40.50.1000">
    <property type="entry name" value="HAD superfamily/HAD-like"/>
    <property type="match status" value="1"/>
</dbReference>
<proteinExistence type="predicted"/>
<dbReference type="InterPro" id="IPR006439">
    <property type="entry name" value="HAD-SF_hydro_IA"/>
</dbReference>
<dbReference type="PANTHER" id="PTHR43885:SF1">
    <property type="entry name" value="SUPERFAMILY HYDROLASE, PUTATIVE (AFU_ORTHOLOGUE AFUA_4G13290)-RELATED"/>
    <property type="match status" value="1"/>
</dbReference>
<reference evidence="2 3" key="1">
    <citation type="journal article" date="2012" name="Genome Biol.">
        <title>Genome and low-iron response of an oceanic diatom adapted to chronic iron limitation.</title>
        <authorList>
            <person name="Lommer M."/>
            <person name="Specht M."/>
            <person name="Roy A.S."/>
            <person name="Kraemer L."/>
            <person name="Andreson R."/>
            <person name="Gutowska M.A."/>
            <person name="Wolf J."/>
            <person name="Bergner S.V."/>
            <person name="Schilhabel M.B."/>
            <person name="Klostermeier U.C."/>
            <person name="Beiko R.G."/>
            <person name="Rosenstiel P."/>
            <person name="Hippler M."/>
            <person name="Laroche J."/>
        </authorList>
    </citation>
    <scope>NUCLEOTIDE SEQUENCE [LARGE SCALE GENOMIC DNA]</scope>
    <source>
        <strain evidence="2 3">CCMP1005</strain>
    </source>
</reference>
<dbReference type="eggNOG" id="ENOG502QR7R">
    <property type="taxonomic scope" value="Eukaryota"/>
</dbReference>
<dbReference type="SFLD" id="SFLDS00003">
    <property type="entry name" value="Haloacid_Dehalogenase"/>
    <property type="match status" value="1"/>
</dbReference>
<feature type="compositionally biased region" description="Acidic residues" evidence="1">
    <location>
        <begin position="281"/>
        <end position="295"/>
    </location>
</feature>
<dbReference type="NCBIfam" id="TIGR01549">
    <property type="entry name" value="HAD-SF-IA-v1"/>
    <property type="match status" value="1"/>
</dbReference>
<dbReference type="OMA" id="XASELCG"/>
<dbReference type="Gene3D" id="1.10.260.80">
    <property type="match status" value="1"/>
</dbReference>
<comment type="caution">
    <text evidence="2">The sequence shown here is derived from an EMBL/GenBank/DDBJ whole genome shotgun (WGS) entry which is preliminary data.</text>
</comment>
<evidence type="ECO:0000313" key="2">
    <source>
        <dbReference type="EMBL" id="EJK76671.1"/>
    </source>
</evidence>
<feature type="region of interest" description="Disordered" evidence="1">
    <location>
        <begin position="173"/>
        <end position="194"/>
    </location>
</feature>
<dbReference type="OrthoDB" id="426235at2759"/>
<name>K0TMZ7_THAOC</name>
<dbReference type="SUPFAM" id="SSF56784">
    <property type="entry name" value="HAD-like"/>
    <property type="match status" value="1"/>
</dbReference>
<evidence type="ECO:0000313" key="3">
    <source>
        <dbReference type="Proteomes" id="UP000266841"/>
    </source>
</evidence>
<dbReference type="Proteomes" id="UP000266841">
    <property type="component" value="Unassembled WGS sequence"/>
</dbReference>
<dbReference type="InterPro" id="IPR023214">
    <property type="entry name" value="HAD_sf"/>
</dbReference>
<dbReference type="Pfam" id="PF00702">
    <property type="entry name" value="Hydrolase"/>
    <property type="match status" value="1"/>
</dbReference>
<keyword evidence="3" id="KW-1185">Reference proteome</keyword>
<gene>
    <name evidence="2" type="ORF">THAOC_01554</name>
</gene>
<sequence>MVASSLLLRAAAFRPATTATSRCLSHRSATRLFGSLPRSPAAVIFDMDGTLVDHSIDFASLRSRIWEVVDDDEVGRTFGERECVLEVAGKLSPEGQARCKLIFDDIEKKAVDEMSLAAGGPELIRYLSERKIQRAVLTRNLERNVGIMAGLYSDAVCDAGGLSGDGDVFHHVVARDTPSDPSDPASEPVRSKPSPDGILHLCRLWGVGPSEVIFVGDNANDDIVAANAAGCGGSVLVTPGGVERDTHSGYALGESEEDVRLRTPSLRVESLGELMERMMAEAEEDPSEGDGDGGEEETRRAGEGTMVYDGGGFSVVVPSIGVKGV</sequence>
<dbReference type="InterPro" id="IPR036412">
    <property type="entry name" value="HAD-like_sf"/>
</dbReference>
<protein>
    <submittedName>
        <fullName evidence="2">Uncharacterized protein</fullName>
    </submittedName>
</protein>
<evidence type="ECO:0000256" key="1">
    <source>
        <dbReference type="SAM" id="MobiDB-lite"/>
    </source>
</evidence>
<accession>K0TMZ7</accession>
<organism evidence="2 3">
    <name type="scientific">Thalassiosira oceanica</name>
    <name type="common">Marine diatom</name>
    <dbReference type="NCBI Taxonomy" id="159749"/>
    <lineage>
        <taxon>Eukaryota</taxon>
        <taxon>Sar</taxon>
        <taxon>Stramenopiles</taxon>
        <taxon>Ochrophyta</taxon>
        <taxon>Bacillariophyta</taxon>
        <taxon>Coscinodiscophyceae</taxon>
        <taxon>Thalassiosirophycidae</taxon>
        <taxon>Thalassiosirales</taxon>
        <taxon>Thalassiosiraceae</taxon>
        <taxon>Thalassiosira</taxon>
    </lineage>
</organism>
<dbReference type="PANTHER" id="PTHR43885">
    <property type="entry name" value="HALOACID DEHALOGENASE-LIKE HYDROLASE"/>
    <property type="match status" value="1"/>
</dbReference>
<dbReference type="EMBL" id="AGNL01001871">
    <property type="protein sequence ID" value="EJK76671.1"/>
    <property type="molecule type" value="Genomic_DNA"/>
</dbReference>